<evidence type="ECO:0000313" key="2">
    <source>
        <dbReference type="EMBL" id="CAZ86616.1"/>
    </source>
</evidence>
<accession>D5GQ23</accession>
<evidence type="ECO:0000313" key="3">
    <source>
        <dbReference type="Proteomes" id="UP000006911"/>
    </source>
</evidence>
<protein>
    <submittedName>
        <fullName evidence="2">(Perigord truffle) hypothetical protein</fullName>
    </submittedName>
</protein>
<proteinExistence type="predicted"/>
<keyword evidence="1" id="KW-0812">Transmembrane</keyword>
<keyword evidence="1" id="KW-0472">Membrane</keyword>
<keyword evidence="1" id="KW-1133">Transmembrane helix</keyword>
<sequence>MSRYGDDLERRFKQRLGLADGVSLKPWAIVAVLLVVVFGFMLMRYQNTGDGRTRTGCGF</sequence>
<dbReference type="KEGG" id="tml:GSTUM_00012160001"/>
<gene>
    <name evidence="2" type="ORF">GSTUM_00012160001</name>
</gene>
<evidence type="ECO:0000256" key="1">
    <source>
        <dbReference type="SAM" id="Phobius"/>
    </source>
</evidence>
<dbReference type="RefSeq" id="XP_002842425.1">
    <property type="nucleotide sequence ID" value="XM_002842379.1"/>
</dbReference>
<dbReference type="Proteomes" id="UP000006911">
    <property type="component" value="Unassembled WGS sequence"/>
</dbReference>
<organism evidence="2 3">
    <name type="scientific">Tuber melanosporum (strain Mel28)</name>
    <name type="common">Perigord black truffle</name>
    <dbReference type="NCBI Taxonomy" id="656061"/>
    <lineage>
        <taxon>Eukaryota</taxon>
        <taxon>Fungi</taxon>
        <taxon>Dikarya</taxon>
        <taxon>Ascomycota</taxon>
        <taxon>Pezizomycotina</taxon>
        <taxon>Pezizomycetes</taxon>
        <taxon>Pezizales</taxon>
        <taxon>Tuberaceae</taxon>
        <taxon>Tuber</taxon>
    </lineage>
</organism>
<keyword evidence="3" id="KW-1185">Reference proteome</keyword>
<dbReference type="GeneID" id="9185196"/>
<dbReference type="EMBL" id="FN430381">
    <property type="protein sequence ID" value="CAZ86616.1"/>
    <property type="molecule type" value="Genomic_DNA"/>
</dbReference>
<name>D5GQ23_TUBMM</name>
<dbReference type="InParanoid" id="D5GQ23"/>
<reference evidence="2 3" key="1">
    <citation type="journal article" date="2010" name="Nature">
        <title>Perigord black truffle genome uncovers evolutionary origins and mechanisms of symbiosis.</title>
        <authorList>
            <person name="Martin F."/>
            <person name="Kohler A."/>
            <person name="Murat C."/>
            <person name="Balestrini R."/>
            <person name="Coutinho P.M."/>
            <person name="Jaillon O."/>
            <person name="Montanini B."/>
            <person name="Morin E."/>
            <person name="Noel B."/>
            <person name="Percudani R."/>
            <person name="Porcel B."/>
            <person name="Rubini A."/>
            <person name="Amicucci A."/>
            <person name="Amselem J."/>
            <person name="Anthouard V."/>
            <person name="Arcioni S."/>
            <person name="Artiguenave F."/>
            <person name="Aury J.M."/>
            <person name="Ballario P."/>
            <person name="Bolchi A."/>
            <person name="Brenna A."/>
            <person name="Brun A."/>
            <person name="Buee M."/>
            <person name="Cantarel B."/>
            <person name="Chevalier G."/>
            <person name="Couloux A."/>
            <person name="Da Silva C."/>
            <person name="Denoeud F."/>
            <person name="Duplessis S."/>
            <person name="Ghignone S."/>
            <person name="Hilselberger B."/>
            <person name="Iotti M."/>
            <person name="Marcais B."/>
            <person name="Mello A."/>
            <person name="Miranda M."/>
            <person name="Pacioni G."/>
            <person name="Quesneville H."/>
            <person name="Riccioni C."/>
            <person name="Ruotolo R."/>
            <person name="Splivallo R."/>
            <person name="Stocchi V."/>
            <person name="Tisserant E."/>
            <person name="Viscomi A.R."/>
            <person name="Zambonelli A."/>
            <person name="Zampieri E."/>
            <person name="Henrissat B."/>
            <person name="Lebrun M.H."/>
            <person name="Paolocci F."/>
            <person name="Bonfante P."/>
            <person name="Ottonello S."/>
            <person name="Wincker P."/>
        </authorList>
    </citation>
    <scope>NUCLEOTIDE SEQUENCE [LARGE SCALE GENOMIC DNA]</scope>
    <source>
        <strain evidence="2 3">Mel28</strain>
    </source>
</reference>
<dbReference type="AlphaFoldDB" id="D5GQ23"/>
<feature type="transmembrane region" description="Helical" evidence="1">
    <location>
        <begin position="27"/>
        <end position="45"/>
    </location>
</feature>
<dbReference type="HOGENOM" id="CLU_2962576_0_0_1"/>